<organism evidence="2 3">
    <name type="scientific">Catenaria anguillulae PL171</name>
    <dbReference type="NCBI Taxonomy" id="765915"/>
    <lineage>
        <taxon>Eukaryota</taxon>
        <taxon>Fungi</taxon>
        <taxon>Fungi incertae sedis</taxon>
        <taxon>Blastocladiomycota</taxon>
        <taxon>Blastocladiomycetes</taxon>
        <taxon>Blastocladiales</taxon>
        <taxon>Catenariaceae</taxon>
        <taxon>Catenaria</taxon>
    </lineage>
</organism>
<proteinExistence type="predicted"/>
<reference evidence="2 3" key="1">
    <citation type="submission" date="2016-07" db="EMBL/GenBank/DDBJ databases">
        <title>Pervasive Adenine N6-methylation of Active Genes in Fungi.</title>
        <authorList>
            <consortium name="DOE Joint Genome Institute"/>
            <person name="Mondo S.J."/>
            <person name="Dannebaum R.O."/>
            <person name="Kuo R.C."/>
            <person name="Labutti K."/>
            <person name="Haridas S."/>
            <person name="Kuo A."/>
            <person name="Salamov A."/>
            <person name="Ahrendt S.R."/>
            <person name="Lipzen A."/>
            <person name="Sullivan W."/>
            <person name="Andreopoulos W.B."/>
            <person name="Clum A."/>
            <person name="Lindquist E."/>
            <person name="Daum C."/>
            <person name="Ramamoorthy G.K."/>
            <person name="Gryganskyi A."/>
            <person name="Culley D."/>
            <person name="Magnuson J.K."/>
            <person name="James T.Y."/>
            <person name="O'Malley M.A."/>
            <person name="Stajich J.E."/>
            <person name="Spatafora J.W."/>
            <person name="Visel A."/>
            <person name="Grigoriev I.V."/>
        </authorList>
    </citation>
    <scope>NUCLEOTIDE SEQUENCE [LARGE SCALE GENOMIC DNA]</scope>
    <source>
        <strain evidence="2 3">PL171</strain>
    </source>
</reference>
<dbReference type="EMBL" id="MCFL01000002">
    <property type="protein sequence ID" value="ORZ41035.1"/>
    <property type="molecule type" value="Genomic_DNA"/>
</dbReference>
<gene>
    <name evidence="2" type="ORF">BCR44DRAFT_1104258</name>
</gene>
<dbReference type="Proteomes" id="UP000193411">
    <property type="component" value="Unassembled WGS sequence"/>
</dbReference>
<feature type="region of interest" description="Disordered" evidence="1">
    <location>
        <begin position="54"/>
        <end position="100"/>
    </location>
</feature>
<comment type="caution">
    <text evidence="2">The sequence shown here is derived from an EMBL/GenBank/DDBJ whole genome shotgun (WGS) entry which is preliminary data.</text>
</comment>
<feature type="compositionally biased region" description="Polar residues" evidence="1">
    <location>
        <begin position="65"/>
        <end position="84"/>
    </location>
</feature>
<evidence type="ECO:0000313" key="2">
    <source>
        <dbReference type="EMBL" id="ORZ41035.1"/>
    </source>
</evidence>
<keyword evidence="3" id="KW-1185">Reference proteome</keyword>
<evidence type="ECO:0000313" key="3">
    <source>
        <dbReference type="Proteomes" id="UP000193411"/>
    </source>
</evidence>
<feature type="region of interest" description="Disordered" evidence="1">
    <location>
        <begin position="1"/>
        <end position="33"/>
    </location>
</feature>
<accession>A0A1Y2I2F9</accession>
<name>A0A1Y2I2F9_9FUNG</name>
<dbReference type="AlphaFoldDB" id="A0A1Y2I2F9"/>
<protein>
    <submittedName>
        <fullName evidence="2">Uncharacterized protein</fullName>
    </submittedName>
</protein>
<sequence>MSGPASSSAAKDVPPVAAAGNASQAPPLPVLPNVLLGSDDSLSALANSTAAEISSAASPRGNGSLGNNNAKLSPTFNQTVTLAQSRSDSRSSESSAEDLHLLTKPEDRMTHLMRKKVERTSIHIISFLRLHIRLPASFAPAGSPPITFAVTVDASRTIEYLAALIEAEYAFRYTHLQSNVACHRLRLAGTSRVCKHQPQRVQVGASTASVVQ</sequence>
<evidence type="ECO:0000256" key="1">
    <source>
        <dbReference type="SAM" id="MobiDB-lite"/>
    </source>
</evidence>
<feature type="compositionally biased region" description="Basic and acidic residues" evidence="1">
    <location>
        <begin position="87"/>
        <end position="100"/>
    </location>
</feature>